<organism evidence="1 2">
    <name type="scientific">Neisseria musculi</name>
    <dbReference type="NCBI Taxonomy" id="1815583"/>
    <lineage>
        <taxon>Bacteria</taxon>
        <taxon>Pseudomonadati</taxon>
        <taxon>Pseudomonadota</taxon>
        <taxon>Betaproteobacteria</taxon>
        <taxon>Neisseriales</taxon>
        <taxon>Neisseriaceae</taxon>
        <taxon>Neisseria</taxon>
    </lineage>
</organism>
<dbReference type="AlphaFoldDB" id="A0A7H1ME96"/>
<accession>A0A7H1ME96</accession>
<dbReference type="KEGG" id="nmus:H7A79_1644"/>
<protein>
    <submittedName>
        <fullName evidence="1">Uncharacterized protein</fullName>
    </submittedName>
</protein>
<gene>
    <name evidence="1" type="ORF">H7A79_1644</name>
</gene>
<evidence type="ECO:0000313" key="1">
    <source>
        <dbReference type="EMBL" id="QNT59961.1"/>
    </source>
</evidence>
<dbReference type="Proteomes" id="UP000516412">
    <property type="component" value="Chromosome"/>
</dbReference>
<reference evidence="1" key="1">
    <citation type="submission" date="2024-06" db="EMBL/GenBank/DDBJ databases">
        <title>Complete Genome Sequence of mouse commensal type strain Neisseria musculi.</title>
        <authorList>
            <person name="Thapa E."/>
            <person name="Aluvathingal J."/>
            <person name="Nadendla S."/>
            <person name="Mehta A."/>
            <person name="Tettelin H."/>
            <person name="Weyand N.J."/>
        </authorList>
    </citation>
    <scope>NUCLEOTIDE SEQUENCE</scope>
    <source>
        <strain evidence="1">NW831</strain>
    </source>
</reference>
<keyword evidence="2" id="KW-1185">Reference proteome</keyword>
<sequence length="65" mass="7163">MQTIETHSLVINVTEENSAYGCTITNGWGDTILELPPTHNTKINACKRALMYLTENDLQAVIEAA</sequence>
<proteinExistence type="predicted"/>
<evidence type="ECO:0000313" key="2">
    <source>
        <dbReference type="Proteomes" id="UP000516412"/>
    </source>
</evidence>
<name>A0A7H1ME96_9NEIS</name>
<dbReference type="EMBL" id="CP060414">
    <property type="protein sequence ID" value="QNT59961.1"/>
    <property type="molecule type" value="Genomic_DNA"/>
</dbReference>
<dbReference type="RefSeq" id="WP_187000004.1">
    <property type="nucleotide sequence ID" value="NZ_CP060414.2"/>
</dbReference>